<reference evidence="3" key="1">
    <citation type="submission" date="2016-10" db="EMBL/GenBank/DDBJ databases">
        <authorList>
            <person name="Varghese N."/>
            <person name="Submissions S."/>
        </authorList>
    </citation>
    <scope>NUCLEOTIDE SEQUENCE [LARGE SCALE GENOMIC DNA]</scope>
    <source>
        <strain evidence="3">DSM 3669</strain>
    </source>
</reference>
<sequence>MNTLAMILAIIFFVAGIAGSVLPVLPGAVLIWLGMLVYGYLTKFATLGLVFYIGQALAVLLVYLTDYLAGAWGVKRYGGSRSAIYGSVIGTVLGLVLLGPAGIIFGPFVGAVAGELLNKKTLDTAVRSGIGTMVGLLSGSLLKLAIEIIMIIWFFWAVYH</sequence>
<protein>
    <recommendedName>
        <fullName evidence="4">DUF456 domain-containing protein</fullName>
    </recommendedName>
</protein>
<keyword evidence="1" id="KW-0472">Membrane</keyword>
<dbReference type="Proteomes" id="UP000199584">
    <property type="component" value="Unassembled WGS sequence"/>
</dbReference>
<organism evidence="2 3">
    <name type="scientific">Desulfoscipio geothermicus DSM 3669</name>
    <dbReference type="NCBI Taxonomy" id="1121426"/>
    <lineage>
        <taxon>Bacteria</taxon>
        <taxon>Bacillati</taxon>
        <taxon>Bacillota</taxon>
        <taxon>Clostridia</taxon>
        <taxon>Eubacteriales</taxon>
        <taxon>Desulfallaceae</taxon>
        <taxon>Desulfoscipio</taxon>
    </lineage>
</organism>
<feature type="transmembrane region" description="Helical" evidence="1">
    <location>
        <begin position="6"/>
        <end position="32"/>
    </location>
</feature>
<feature type="transmembrane region" description="Helical" evidence="1">
    <location>
        <begin position="134"/>
        <end position="159"/>
    </location>
</feature>
<dbReference type="PANTHER" id="PTHR39165">
    <property type="entry name" value="IG HYPOTHETICAL 17883"/>
    <property type="match status" value="1"/>
</dbReference>
<evidence type="ECO:0000256" key="1">
    <source>
        <dbReference type="SAM" id="Phobius"/>
    </source>
</evidence>
<feature type="transmembrane region" description="Helical" evidence="1">
    <location>
        <begin position="84"/>
        <end position="113"/>
    </location>
</feature>
<gene>
    <name evidence="2" type="ORF">SAMN05660706_12033</name>
</gene>
<dbReference type="AlphaFoldDB" id="A0A1I6DXT0"/>
<evidence type="ECO:0000313" key="3">
    <source>
        <dbReference type="Proteomes" id="UP000199584"/>
    </source>
</evidence>
<dbReference type="InterPro" id="IPR007403">
    <property type="entry name" value="DUF456"/>
</dbReference>
<accession>A0A1I6DXT0</accession>
<dbReference type="Pfam" id="PF04306">
    <property type="entry name" value="DUF456"/>
    <property type="match status" value="1"/>
</dbReference>
<proteinExistence type="predicted"/>
<keyword evidence="3" id="KW-1185">Reference proteome</keyword>
<dbReference type="EMBL" id="FOYM01000020">
    <property type="protein sequence ID" value="SFR10088.1"/>
    <property type="molecule type" value="Genomic_DNA"/>
</dbReference>
<dbReference type="PANTHER" id="PTHR39165:SF1">
    <property type="entry name" value="DUF456 DOMAIN-CONTAINING PROTEIN"/>
    <property type="match status" value="1"/>
</dbReference>
<evidence type="ECO:0008006" key="4">
    <source>
        <dbReference type="Google" id="ProtNLM"/>
    </source>
</evidence>
<keyword evidence="1" id="KW-0812">Transmembrane</keyword>
<dbReference type="RefSeq" id="WP_092484683.1">
    <property type="nucleotide sequence ID" value="NZ_FOYM01000020.1"/>
</dbReference>
<dbReference type="OrthoDB" id="9808460at2"/>
<keyword evidence="1" id="KW-1133">Transmembrane helix</keyword>
<name>A0A1I6DXT0_9FIRM</name>
<evidence type="ECO:0000313" key="2">
    <source>
        <dbReference type="EMBL" id="SFR10088.1"/>
    </source>
</evidence>
<feature type="transmembrane region" description="Helical" evidence="1">
    <location>
        <begin position="44"/>
        <end position="64"/>
    </location>
</feature>